<keyword evidence="2" id="KW-0547">Nucleotide-binding</keyword>
<dbReference type="InterPro" id="IPR008271">
    <property type="entry name" value="Ser/Thr_kinase_AS"/>
</dbReference>
<dbReference type="Proteomes" id="UP001159405">
    <property type="component" value="Unassembled WGS sequence"/>
</dbReference>
<evidence type="ECO:0000313" key="7">
    <source>
        <dbReference type="EMBL" id="CAH3153731.1"/>
    </source>
</evidence>
<dbReference type="PROSITE" id="PS00108">
    <property type="entry name" value="PROTEIN_KINASE_ST"/>
    <property type="match status" value="1"/>
</dbReference>
<evidence type="ECO:0000313" key="8">
    <source>
        <dbReference type="Proteomes" id="UP001159405"/>
    </source>
</evidence>
<evidence type="ECO:0000256" key="4">
    <source>
        <dbReference type="ARBA" id="ARBA00022840"/>
    </source>
</evidence>
<protein>
    <recommendedName>
        <fullName evidence="6">Protein kinase domain-containing protein</fullName>
    </recommendedName>
</protein>
<evidence type="ECO:0000256" key="3">
    <source>
        <dbReference type="ARBA" id="ARBA00022777"/>
    </source>
</evidence>
<dbReference type="SUPFAM" id="SSF56112">
    <property type="entry name" value="Protein kinase-like (PK-like)"/>
    <property type="match status" value="1"/>
</dbReference>
<dbReference type="PANTHER" id="PTHR44329:SF288">
    <property type="entry name" value="MITOGEN-ACTIVATED PROTEIN KINASE KINASE KINASE 20"/>
    <property type="match status" value="1"/>
</dbReference>
<proteinExistence type="predicted"/>
<sequence>MKANYIPEKKAVVVKRFFGEGDSNLKLVAKEAKMLQNLRHPKVAEFVAVCSKPVAIMMEYDCFDFLPFGLDVQVSDLLAFLHCLDRIQAIEAFKHFLPVFPKVAIDIAEGLDFLHSSGVVHRDLKPGNVLVSNKHYARPGVNKDQLEDMFNIEPVVCKLTDFGESRSQLLQTSAIIHAQTSNIERGTKPYMAPEIVLESRKLATATLDDMKAIDVWALGMIFFSVLNPDTSFPFEIELKSASATTANDPARFQSLLQEKMEGQLKPSSSTKYHRLQASLWVSIEKMFEMCTNYDASLRPSAQEVLFAAKGHYYQGKSWQIYPDERLAEALERSKSNAVNDLAGIAPANDGTNACTFLCLVAAQKIVNATQEEEMNDNWPELVPRIFQEMILHDLESLNTFREKRHYDALECLTVLKRKGLLPDSVELAEKIIAKDAVFSPQGRLNLLQGLNTTDCSEHDFWIYTCQPYTLLLGRLRDDYFLLDTHPVPDFMGGDGNGLLVVFSGSERKQELCTWLWKRLALAQVGDEEAQSLSQVIFPRLGVSSIPMVILSDGSGDEQSPSFQEQTAGSFLPSLFNSREQEQITNNSKVVGSSVFKINVLMFVLQTHSSDLPAASSGRQGSDGEVAIVLQKVITFFRQGMSQCMLILINVRIKKCRKTPLRVRRNLSFLVDVSKYKCWQDVKSDMNGVYSETLRIATWTVEVDRNDQVQVLEKKKVELASDNEYHIYVHSTKNKAGLCRSIFLLFDRDEEVVNSACLLQYTLTDKDCEEVDFEVPAHGNSKSGKRPFYPTRKSTMEAIKGELAASSASVTLKKVSASAGGILGAREPGELPRSKQQLYDLKNKMKKVDQVDELLQYAKHREDPIVLEHHDFPEDLWVLAKPHMIADLSRFCTSEILSHPMSVDPTFNFGKFEVTPFTYKHLFLISKRTGKAPAFVGPTAIHYSKQKSVYSKIVHAVASNTPSLADKGKGFITDGEETLYSALREVMRHATGLRCFRHFYQNCKDKLHKLGIHKKQNQKFFLEVVFGKGDDSDGILDAKDKKDLKNRLTEAKESLDKEEEKLTGESS</sequence>
<dbReference type="Gene3D" id="3.30.200.20">
    <property type="entry name" value="Phosphorylase Kinase, domain 1"/>
    <property type="match status" value="1"/>
</dbReference>
<keyword evidence="1" id="KW-0808">Transferase</keyword>
<keyword evidence="8" id="KW-1185">Reference proteome</keyword>
<dbReference type="SMART" id="SM00220">
    <property type="entry name" value="S_TKc"/>
    <property type="match status" value="1"/>
</dbReference>
<reference evidence="7 8" key="1">
    <citation type="submission" date="2022-05" db="EMBL/GenBank/DDBJ databases">
        <authorList>
            <consortium name="Genoscope - CEA"/>
            <person name="William W."/>
        </authorList>
    </citation>
    <scope>NUCLEOTIDE SEQUENCE [LARGE SCALE GENOMIC DNA]</scope>
</reference>
<feature type="domain" description="Protein kinase" evidence="6">
    <location>
        <begin position="1"/>
        <end position="314"/>
    </location>
</feature>
<dbReference type="InterPro" id="IPR000719">
    <property type="entry name" value="Prot_kinase_dom"/>
</dbReference>
<evidence type="ECO:0000256" key="2">
    <source>
        <dbReference type="ARBA" id="ARBA00022741"/>
    </source>
</evidence>
<dbReference type="PROSITE" id="PS50011">
    <property type="entry name" value="PROTEIN_KINASE_DOM"/>
    <property type="match status" value="1"/>
</dbReference>
<dbReference type="PANTHER" id="PTHR44329">
    <property type="entry name" value="SERINE/THREONINE-PROTEIN KINASE TNNI3K-RELATED"/>
    <property type="match status" value="1"/>
</dbReference>
<comment type="caution">
    <text evidence="7">The sequence shown here is derived from an EMBL/GenBank/DDBJ whole genome shotgun (WGS) entry which is preliminary data.</text>
</comment>
<dbReference type="EMBL" id="CALNXK010000097">
    <property type="protein sequence ID" value="CAH3153731.1"/>
    <property type="molecule type" value="Genomic_DNA"/>
</dbReference>
<organism evidence="7 8">
    <name type="scientific">Porites lobata</name>
    <dbReference type="NCBI Taxonomy" id="104759"/>
    <lineage>
        <taxon>Eukaryota</taxon>
        <taxon>Metazoa</taxon>
        <taxon>Cnidaria</taxon>
        <taxon>Anthozoa</taxon>
        <taxon>Hexacorallia</taxon>
        <taxon>Scleractinia</taxon>
        <taxon>Fungiina</taxon>
        <taxon>Poritidae</taxon>
        <taxon>Porites</taxon>
    </lineage>
</organism>
<dbReference type="InterPro" id="IPR051681">
    <property type="entry name" value="Ser/Thr_Kinases-Pseudokinases"/>
</dbReference>
<gene>
    <name evidence="7" type="ORF">PLOB_00049774</name>
</gene>
<keyword evidence="4" id="KW-0067">ATP-binding</keyword>
<evidence type="ECO:0000256" key="5">
    <source>
        <dbReference type="SAM" id="Coils"/>
    </source>
</evidence>
<dbReference type="Gene3D" id="1.10.510.10">
    <property type="entry name" value="Transferase(Phosphotransferase) domain 1"/>
    <property type="match status" value="1"/>
</dbReference>
<name>A0ABN8Q1H5_9CNID</name>
<feature type="coiled-coil region" evidence="5">
    <location>
        <begin position="1037"/>
        <end position="1064"/>
    </location>
</feature>
<evidence type="ECO:0000259" key="6">
    <source>
        <dbReference type="PROSITE" id="PS50011"/>
    </source>
</evidence>
<keyword evidence="5" id="KW-0175">Coiled coil</keyword>
<accession>A0ABN8Q1H5</accession>
<dbReference type="Pfam" id="PF00069">
    <property type="entry name" value="Pkinase"/>
    <property type="match status" value="1"/>
</dbReference>
<evidence type="ECO:0000256" key="1">
    <source>
        <dbReference type="ARBA" id="ARBA00022679"/>
    </source>
</evidence>
<dbReference type="InterPro" id="IPR011009">
    <property type="entry name" value="Kinase-like_dom_sf"/>
</dbReference>
<keyword evidence="3" id="KW-0418">Kinase</keyword>